<gene>
    <name evidence="3" type="primary">cmoB</name>
    <name evidence="3" type="ORF">SMSP2_01031</name>
</gene>
<sequence length="331" mass="37685">MNNIPIDYSPFLEHCRSNGLAEFADFAESKLPQVREVFVHGDLEAWQAAIDALPQISPSVIDLTAAAVRIGAAGDCDESARKELREKLMRLHPWRKGPFDVFGVYVDTEWRSDWKWQRLCESISPLKGRRVLDVGCGSGYHCLRMLGEGAAAVVGIDPFLLFVMQFQALNRYIKTDAATVLPFRLEDMPDSMESFDTVFSMGVLYHRREPKEHIRHLRRLLSSRGELVLETLVLQAAGRDCLVPKGRYARMRNVWNIPTVDLLSDWLTDCGFSDIKLVDICRTTTDEQRSTDWMRFESLDKCLDPRDITKTVEGRPAPVRAVLTAKKPEKE</sequence>
<dbReference type="SUPFAM" id="SSF53335">
    <property type="entry name" value="S-adenosyl-L-methionine-dependent methyltransferases"/>
    <property type="match status" value="1"/>
</dbReference>
<protein>
    <submittedName>
        <fullName evidence="3">tRNA (Mo5U34)-methyltransferase</fullName>
        <ecNumber evidence="3">2.1.1.-</ecNumber>
    </submittedName>
</protein>
<dbReference type="NCBIfam" id="NF011650">
    <property type="entry name" value="PRK15068.1"/>
    <property type="match status" value="1"/>
</dbReference>
<dbReference type="GO" id="GO:0002098">
    <property type="term" value="P:tRNA wobble uridine modification"/>
    <property type="evidence" value="ECO:0007669"/>
    <property type="project" value="InterPro"/>
</dbReference>
<dbReference type="CDD" id="cd02440">
    <property type="entry name" value="AdoMet_MTases"/>
    <property type="match status" value="1"/>
</dbReference>
<dbReference type="STRING" id="1851148.SMSP2_01031"/>
<organism evidence="3 4">
    <name type="scientific">Limihaloglobus sulfuriphilus</name>
    <dbReference type="NCBI Taxonomy" id="1851148"/>
    <lineage>
        <taxon>Bacteria</taxon>
        <taxon>Pseudomonadati</taxon>
        <taxon>Planctomycetota</taxon>
        <taxon>Phycisphaerae</taxon>
        <taxon>Sedimentisphaerales</taxon>
        <taxon>Sedimentisphaeraceae</taxon>
        <taxon>Limihaloglobus</taxon>
    </lineage>
</organism>
<dbReference type="AlphaFoldDB" id="A0A1Q2MDF4"/>
<dbReference type="EC" id="2.1.1.-" evidence="3"/>
<proteinExistence type="inferred from homology"/>
<dbReference type="GO" id="GO:0032259">
    <property type="term" value="P:methylation"/>
    <property type="evidence" value="ECO:0007669"/>
    <property type="project" value="UniProtKB-KW"/>
</dbReference>
<dbReference type="GO" id="GO:0008168">
    <property type="term" value="F:methyltransferase activity"/>
    <property type="evidence" value="ECO:0007669"/>
    <property type="project" value="UniProtKB-KW"/>
</dbReference>
<dbReference type="InterPro" id="IPR027555">
    <property type="entry name" value="Mo5U34_MeTrfas-like"/>
</dbReference>
<dbReference type="GO" id="GO:0016765">
    <property type="term" value="F:transferase activity, transferring alkyl or aryl (other than methyl) groups"/>
    <property type="evidence" value="ECO:0007669"/>
    <property type="project" value="InterPro"/>
</dbReference>
<evidence type="ECO:0000256" key="2">
    <source>
        <dbReference type="ARBA" id="ARBA00022694"/>
    </source>
</evidence>
<dbReference type="RefSeq" id="WP_146682919.1">
    <property type="nucleotide sequence ID" value="NZ_CP019646.1"/>
</dbReference>
<keyword evidence="3" id="KW-0489">Methyltransferase</keyword>
<dbReference type="Gene3D" id="3.40.50.150">
    <property type="entry name" value="Vaccinia Virus protein VP39"/>
    <property type="match status" value="1"/>
</dbReference>
<name>A0A1Q2MDF4_9BACT</name>
<keyword evidence="4" id="KW-1185">Reference proteome</keyword>
<dbReference type="PANTHER" id="PTHR43464">
    <property type="entry name" value="METHYLTRANSFERASE"/>
    <property type="match status" value="1"/>
</dbReference>
<keyword evidence="2" id="KW-0819">tRNA processing</keyword>
<dbReference type="KEGG" id="pbas:SMSP2_01031"/>
<dbReference type="EMBL" id="CP019646">
    <property type="protein sequence ID" value="AQQ70674.1"/>
    <property type="molecule type" value="Genomic_DNA"/>
</dbReference>
<dbReference type="NCBIfam" id="TIGR00452">
    <property type="entry name" value="tRNA 5-methoxyuridine(34)/uridine 5-oxyacetic acid(34) synthase CmoB"/>
    <property type="match status" value="1"/>
</dbReference>
<dbReference type="Proteomes" id="UP000188181">
    <property type="component" value="Chromosome"/>
</dbReference>
<evidence type="ECO:0000256" key="1">
    <source>
        <dbReference type="ARBA" id="ARBA00022679"/>
    </source>
</evidence>
<accession>A0A1Q2MDF4</accession>
<dbReference type="PANTHER" id="PTHR43464:SF95">
    <property type="entry name" value="TRNA U34 CARBOXYMETHYLTRANSFERASE"/>
    <property type="match status" value="1"/>
</dbReference>
<evidence type="ECO:0000313" key="3">
    <source>
        <dbReference type="EMBL" id="AQQ70674.1"/>
    </source>
</evidence>
<dbReference type="InterPro" id="IPR010017">
    <property type="entry name" value="CmoB"/>
</dbReference>
<dbReference type="HAMAP" id="MF_01590">
    <property type="entry name" value="tRNA_carboxymethyltr_CmoB"/>
    <property type="match status" value="1"/>
</dbReference>
<evidence type="ECO:0000313" key="4">
    <source>
        <dbReference type="Proteomes" id="UP000188181"/>
    </source>
</evidence>
<dbReference type="InterPro" id="IPR029063">
    <property type="entry name" value="SAM-dependent_MTases_sf"/>
</dbReference>
<dbReference type="OrthoDB" id="9791837at2"/>
<dbReference type="Pfam" id="PF08003">
    <property type="entry name" value="Methyltransf_9"/>
    <property type="match status" value="1"/>
</dbReference>
<keyword evidence="1 3" id="KW-0808">Transferase</keyword>
<reference evidence="4" key="1">
    <citation type="submission" date="2017-02" db="EMBL/GenBank/DDBJ databases">
        <title>Comparative genomics and description of representatives of a novel lineage of planctomycetes thriving in anoxic sediments.</title>
        <authorList>
            <person name="Spring S."/>
            <person name="Bunk B."/>
            <person name="Sproer C."/>
        </authorList>
    </citation>
    <scope>NUCLEOTIDE SEQUENCE [LARGE SCALE GENOMIC DNA]</scope>
    <source>
        <strain evidence="4">SM-Chi-D1</strain>
    </source>
</reference>